<dbReference type="InterPro" id="IPR005149">
    <property type="entry name" value="Tscrpt_reg_PadR_N"/>
</dbReference>
<keyword evidence="4" id="KW-1185">Reference proteome</keyword>
<sequence>MKSDGEFGATAHALLGLLSIRAMSGYDMRQMVSETIGHFWSESYGQIYPALKKMAEAGLVEKRTETQEGRPDRHVYTLTEAGRARLAGWLELPVKRDVIRNELLLKLFFGAHAGEGVNRAHVAAYLEAQEKDAAMFAGMAAHLRKTYARDPQMPFWLITLSRGRHDALASVAWAKETLEVLDGLAS</sequence>
<reference evidence="3 4" key="1">
    <citation type="submission" date="2016-10" db="EMBL/GenBank/DDBJ databases">
        <authorList>
            <person name="de Groot N.N."/>
        </authorList>
    </citation>
    <scope>NUCLEOTIDE SEQUENCE [LARGE SCALE GENOMIC DNA]</scope>
    <source>
        <strain evidence="3 4">DSM 21001</strain>
    </source>
</reference>
<dbReference type="InterPro" id="IPR036390">
    <property type="entry name" value="WH_DNA-bd_sf"/>
</dbReference>
<dbReference type="SUPFAM" id="SSF46785">
    <property type="entry name" value="Winged helix' DNA-binding domain"/>
    <property type="match status" value="1"/>
</dbReference>
<protein>
    <submittedName>
        <fullName evidence="3">Transcriptional regulator, PadR family</fullName>
    </submittedName>
</protein>
<name>A0A1I6MYE0_9BACT</name>
<evidence type="ECO:0000313" key="3">
    <source>
        <dbReference type="EMBL" id="SFS20722.1"/>
    </source>
</evidence>
<dbReference type="AlphaFoldDB" id="A0A1I6MYE0"/>
<dbReference type="EMBL" id="FOZL01000002">
    <property type="protein sequence ID" value="SFS20722.1"/>
    <property type="molecule type" value="Genomic_DNA"/>
</dbReference>
<accession>A0A1I6MYE0</accession>
<dbReference type="RefSeq" id="WP_089842571.1">
    <property type="nucleotide sequence ID" value="NZ_FOZL01000002.1"/>
</dbReference>
<evidence type="ECO:0000259" key="2">
    <source>
        <dbReference type="Pfam" id="PF10400"/>
    </source>
</evidence>
<dbReference type="STRING" id="474950.SAMN05421771_3785"/>
<dbReference type="InterPro" id="IPR036388">
    <property type="entry name" value="WH-like_DNA-bd_sf"/>
</dbReference>
<dbReference type="OrthoDB" id="9783723at2"/>
<feature type="domain" description="Transcription regulator PadR N-terminal" evidence="1">
    <location>
        <begin position="14"/>
        <end position="87"/>
    </location>
</feature>
<dbReference type="Pfam" id="PF10400">
    <property type="entry name" value="Vir_act_alpha_C"/>
    <property type="match status" value="1"/>
</dbReference>
<dbReference type="PANTHER" id="PTHR43252">
    <property type="entry name" value="TRANSCRIPTIONAL REGULATOR YQJI"/>
    <property type="match status" value="1"/>
</dbReference>
<organism evidence="3 4">
    <name type="scientific">Granulicella pectinivorans</name>
    <dbReference type="NCBI Taxonomy" id="474950"/>
    <lineage>
        <taxon>Bacteria</taxon>
        <taxon>Pseudomonadati</taxon>
        <taxon>Acidobacteriota</taxon>
        <taxon>Terriglobia</taxon>
        <taxon>Terriglobales</taxon>
        <taxon>Acidobacteriaceae</taxon>
        <taxon>Granulicella</taxon>
    </lineage>
</organism>
<evidence type="ECO:0000259" key="1">
    <source>
        <dbReference type="Pfam" id="PF03551"/>
    </source>
</evidence>
<dbReference type="Pfam" id="PF03551">
    <property type="entry name" value="PadR"/>
    <property type="match status" value="1"/>
</dbReference>
<dbReference type="Gene3D" id="6.10.140.190">
    <property type="match status" value="1"/>
</dbReference>
<dbReference type="Gene3D" id="1.10.10.10">
    <property type="entry name" value="Winged helix-like DNA-binding domain superfamily/Winged helix DNA-binding domain"/>
    <property type="match status" value="1"/>
</dbReference>
<dbReference type="InterPro" id="IPR018309">
    <property type="entry name" value="Tscrpt_reg_PadR_C"/>
</dbReference>
<proteinExistence type="predicted"/>
<gene>
    <name evidence="3" type="ORF">SAMN05421771_3785</name>
</gene>
<dbReference type="Proteomes" id="UP000199024">
    <property type="component" value="Unassembled WGS sequence"/>
</dbReference>
<evidence type="ECO:0000313" key="4">
    <source>
        <dbReference type="Proteomes" id="UP000199024"/>
    </source>
</evidence>
<dbReference type="PANTHER" id="PTHR43252:SF6">
    <property type="entry name" value="NEGATIVE TRANSCRIPTION REGULATOR PADR"/>
    <property type="match status" value="1"/>
</dbReference>
<feature type="domain" description="Transcription regulator PadR C-terminal" evidence="2">
    <location>
        <begin position="99"/>
        <end position="182"/>
    </location>
</feature>